<feature type="domain" description="ArnT-like N-terminal" evidence="9">
    <location>
        <begin position="136"/>
        <end position="291"/>
    </location>
</feature>
<keyword evidence="11" id="KW-1185">Reference proteome</keyword>
<dbReference type="Proteomes" id="UP000008561">
    <property type="component" value="Chromosome"/>
</dbReference>
<evidence type="ECO:0000256" key="1">
    <source>
        <dbReference type="ARBA" id="ARBA00004651"/>
    </source>
</evidence>
<feature type="transmembrane region" description="Helical" evidence="8">
    <location>
        <begin position="139"/>
        <end position="160"/>
    </location>
</feature>
<dbReference type="EMBL" id="CP000859">
    <property type="protein sequence ID" value="ABW68212.1"/>
    <property type="molecule type" value="Genomic_DNA"/>
</dbReference>
<dbReference type="InterPro" id="IPR003342">
    <property type="entry name" value="ArnT-like_N"/>
</dbReference>
<evidence type="ECO:0000313" key="10">
    <source>
        <dbReference type="EMBL" id="ABW68212.1"/>
    </source>
</evidence>
<dbReference type="HOGENOM" id="CLU_517533_0_0_7"/>
<evidence type="ECO:0000313" key="11">
    <source>
        <dbReference type="Proteomes" id="UP000008561"/>
    </source>
</evidence>
<dbReference type="GO" id="GO:0000030">
    <property type="term" value="F:mannosyltransferase activity"/>
    <property type="evidence" value="ECO:0007669"/>
    <property type="project" value="InterPro"/>
</dbReference>
<reference evidence="10 11" key="1">
    <citation type="submission" date="2007-10" db="EMBL/GenBank/DDBJ databases">
        <title>Complete sequence of Desulfococcus oleovorans Hxd3.</title>
        <authorList>
            <consortium name="US DOE Joint Genome Institute"/>
            <person name="Copeland A."/>
            <person name="Lucas S."/>
            <person name="Lapidus A."/>
            <person name="Barry K."/>
            <person name="Glavina del Rio T."/>
            <person name="Dalin E."/>
            <person name="Tice H."/>
            <person name="Pitluck S."/>
            <person name="Kiss H."/>
            <person name="Brettin T."/>
            <person name="Bruce D."/>
            <person name="Detter J.C."/>
            <person name="Han C."/>
            <person name="Schmutz J."/>
            <person name="Larimer F."/>
            <person name="Land M."/>
            <person name="Hauser L."/>
            <person name="Kyrpides N."/>
            <person name="Kim E."/>
            <person name="Wawrik B."/>
            <person name="Richardson P."/>
        </authorList>
    </citation>
    <scope>NUCLEOTIDE SEQUENCE [LARGE SCALE GENOMIC DNA]</scope>
    <source>
        <strain evidence="11">DSM 6200 / JCM 39069 / Hxd3</strain>
    </source>
</reference>
<evidence type="ECO:0000256" key="2">
    <source>
        <dbReference type="ARBA" id="ARBA00022475"/>
    </source>
</evidence>
<evidence type="ECO:0000256" key="4">
    <source>
        <dbReference type="ARBA" id="ARBA00022679"/>
    </source>
</evidence>
<feature type="transmembrane region" description="Helical" evidence="8">
    <location>
        <begin position="389"/>
        <end position="411"/>
    </location>
</feature>
<dbReference type="OrthoDB" id="5490872at2"/>
<feature type="transmembrane region" description="Helical" evidence="8">
    <location>
        <begin position="333"/>
        <end position="351"/>
    </location>
</feature>
<dbReference type="RefSeq" id="WP_012175824.1">
    <property type="nucleotide sequence ID" value="NC_009943.1"/>
</dbReference>
<feature type="transmembrane region" description="Helical" evidence="8">
    <location>
        <begin position="167"/>
        <end position="185"/>
    </location>
</feature>
<dbReference type="GO" id="GO:0016763">
    <property type="term" value="F:pentosyltransferase activity"/>
    <property type="evidence" value="ECO:0007669"/>
    <property type="project" value="TreeGrafter"/>
</dbReference>
<feature type="transmembrane region" description="Helical" evidence="8">
    <location>
        <begin position="12"/>
        <end position="33"/>
    </location>
</feature>
<dbReference type="GO" id="GO:0005886">
    <property type="term" value="C:plasma membrane"/>
    <property type="evidence" value="ECO:0007669"/>
    <property type="project" value="UniProtKB-SubCell"/>
</dbReference>
<keyword evidence="6 8" id="KW-1133">Transmembrane helix</keyword>
<keyword evidence="3" id="KW-0328">Glycosyltransferase</keyword>
<dbReference type="GO" id="GO:0009103">
    <property type="term" value="P:lipopolysaccharide biosynthetic process"/>
    <property type="evidence" value="ECO:0007669"/>
    <property type="project" value="UniProtKB-ARBA"/>
</dbReference>
<comment type="subcellular location">
    <subcellularLocation>
        <location evidence="1">Cell membrane</location>
        <topology evidence="1">Multi-pass membrane protein</topology>
    </subcellularLocation>
</comment>
<organism evidence="10 11">
    <name type="scientific">Desulfosudis oleivorans (strain DSM 6200 / JCM 39069 / Hxd3)</name>
    <name type="common">Desulfococcus oleovorans</name>
    <dbReference type="NCBI Taxonomy" id="96561"/>
    <lineage>
        <taxon>Bacteria</taxon>
        <taxon>Pseudomonadati</taxon>
        <taxon>Thermodesulfobacteriota</taxon>
        <taxon>Desulfobacteria</taxon>
        <taxon>Desulfobacterales</taxon>
        <taxon>Desulfosudaceae</taxon>
        <taxon>Desulfosudis</taxon>
    </lineage>
</organism>
<dbReference type="eggNOG" id="COG2194">
    <property type="taxonomic scope" value="Bacteria"/>
</dbReference>
<feature type="transmembrane region" description="Helical" evidence="8">
    <location>
        <begin position="498"/>
        <end position="518"/>
    </location>
</feature>
<keyword evidence="7 8" id="KW-0472">Membrane</keyword>
<accession>A8ZVM5</accession>
<dbReference type="AlphaFoldDB" id="A8ZVM5"/>
<dbReference type="KEGG" id="dol:Dole_2408"/>
<evidence type="ECO:0000259" key="9">
    <source>
        <dbReference type="Pfam" id="PF02366"/>
    </source>
</evidence>
<evidence type="ECO:0000256" key="7">
    <source>
        <dbReference type="ARBA" id="ARBA00023136"/>
    </source>
</evidence>
<keyword evidence="2" id="KW-1003">Cell membrane</keyword>
<evidence type="ECO:0000256" key="8">
    <source>
        <dbReference type="SAM" id="Phobius"/>
    </source>
</evidence>
<keyword evidence="4" id="KW-0808">Transferase</keyword>
<feature type="transmembrane region" description="Helical" evidence="8">
    <location>
        <begin position="417"/>
        <end position="439"/>
    </location>
</feature>
<name>A8ZVM5_DESOH</name>
<dbReference type="InterPro" id="IPR050297">
    <property type="entry name" value="LipidA_mod_glycosyltrf_83"/>
</dbReference>
<dbReference type="PANTHER" id="PTHR33908:SF11">
    <property type="entry name" value="MEMBRANE PROTEIN"/>
    <property type="match status" value="1"/>
</dbReference>
<proteinExistence type="predicted"/>
<feature type="transmembrane region" description="Helical" evidence="8">
    <location>
        <begin position="357"/>
        <end position="377"/>
    </location>
</feature>
<dbReference type="GO" id="GO:0006493">
    <property type="term" value="P:protein O-linked glycosylation"/>
    <property type="evidence" value="ECO:0007669"/>
    <property type="project" value="InterPro"/>
</dbReference>
<dbReference type="STRING" id="96561.Dole_2408"/>
<keyword evidence="5 8" id="KW-0812">Transmembrane</keyword>
<dbReference type="Pfam" id="PF02366">
    <property type="entry name" value="PMT"/>
    <property type="match status" value="1"/>
</dbReference>
<sequence>MIIPARKIRVPGPVLVPWLVSLLLFSLMVYGGVRTPDGEVVFRVGESLAMNGTFAVEKDLEAWPDFGLPRGCDNRRYSGFAPAQSVLLAPFIRVASCLNQTRWYEYRRIPISFAADGFSFRSYILKQRPSDMAPHALRFLVSFFTPLVSSLVVVLQFLIIRRLTGSPLAAFITALLLGLATPLWHYSGTMFAEPLAMVFVLLSFYLISPRKDLNTFPVSGKAVRFLGSGLLLGLAFTTHITAILMTPFFLVIAISPWARSKTGFWENRWICARVAAGFTAGTGIMALLYGIYNYMRFGNPFELGRQTAEGVAYGVFTTPWEGLAGLLASPGKGVFWFCPILIAAVFWWPYLHKRYRYLSFVIIAMVLFRLLFIACRSDWHGGFCLGPRYFLMVLPFLLIPIGCRLADFFAGDRPPGFWRPVAAGAFLFACTVQQLYFCLGEPISFYYMLRMVNLQQGISIIANNQIYFQWSASPLVGLFDGRRGPFLLQSVPLGQWELLALCAMALALVTGLLTFYLIRTKRKRYT</sequence>
<evidence type="ECO:0000256" key="5">
    <source>
        <dbReference type="ARBA" id="ARBA00022692"/>
    </source>
</evidence>
<feature type="transmembrane region" description="Helical" evidence="8">
    <location>
        <begin position="274"/>
        <end position="295"/>
    </location>
</feature>
<gene>
    <name evidence="10" type="ordered locus">Dole_2408</name>
</gene>
<evidence type="ECO:0000256" key="6">
    <source>
        <dbReference type="ARBA" id="ARBA00022989"/>
    </source>
</evidence>
<dbReference type="PANTHER" id="PTHR33908">
    <property type="entry name" value="MANNOSYLTRANSFERASE YKCB-RELATED"/>
    <property type="match status" value="1"/>
</dbReference>
<feature type="transmembrane region" description="Helical" evidence="8">
    <location>
        <begin position="229"/>
        <end position="254"/>
    </location>
</feature>
<protein>
    <recommendedName>
        <fullName evidence="9">ArnT-like N-terminal domain-containing protein</fullName>
    </recommendedName>
</protein>
<evidence type="ECO:0000256" key="3">
    <source>
        <dbReference type="ARBA" id="ARBA00022676"/>
    </source>
</evidence>